<keyword evidence="2" id="KW-1185">Reference proteome</keyword>
<dbReference type="Gene3D" id="3.40.50.300">
    <property type="entry name" value="P-loop containing nucleotide triphosphate hydrolases"/>
    <property type="match status" value="1"/>
</dbReference>
<dbReference type="InterPro" id="IPR027417">
    <property type="entry name" value="P-loop_NTPase"/>
</dbReference>
<protein>
    <submittedName>
        <fullName evidence="1">Uridine kinase</fullName>
    </submittedName>
</protein>
<evidence type="ECO:0000313" key="1">
    <source>
        <dbReference type="EMBL" id="RKW69793.1"/>
    </source>
</evidence>
<dbReference type="GO" id="GO:0016301">
    <property type="term" value="F:kinase activity"/>
    <property type="evidence" value="ECO:0007669"/>
    <property type="project" value="UniProtKB-KW"/>
</dbReference>
<keyword evidence="1" id="KW-0808">Transferase</keyword>
<organism evidence="1 2">
    <name type="scientific">Galactobacter caseinivorans</name>
    <dbReference type="NCBI Taxonomy" id="2676123"/>
    <lineage>
        <taxon>Bacteria</taxon>
        <taxon>Bacillati</taxon>
        <taxon>Actinomycetota</taxon>
        <taxon>Actinomycetes</taxon>
        <taxon>Micrococcales</taxon>
        <taxon>Micrococcaceae</taxon>
        <taxon>Galactobacter</taxon>
    </lineage>
</organism>
<dbReference type="AlphaFoldDB" id="A0A496PH34"/>
<name>A0A496PH34_9MICC</name>
<proteinExistence type="predicted"/>
<keyword evidence="1" id="KW-0418">Kinase</keyword>
<reference evidence="1 2" key="1">
    <citation type="submission" date="2018-07" db="EMBL/GenBank/DDBJ databases">
        <title>Arthrobacter sp. nov., isolated from raw cow's milk with high bacterial count.</title>
        <authorList>
            <person name="Hahne J."/>
            <person name="Isele D."/>
            <person name="Lipski A."/>
        </authorList>
    </citation>
    <scope>NUCLEOTIDE SEQUENCE [LARGE SCALE GENOMIC DNA]</scope>
    <source>
        <strain evidence="1 2">JZ R-183</strain>
    </source>
</reference>
<gene>
    <name evidence="1" type="ORF">DWQ67_11945</name>
</gene>
<dbReference type="SUPFAM" id="SSF52540">
    <property type="entry name" value="P-loop containing nucleoside triphosphate hydrolases"/>
    <property type="match status" value="1"/>
</dbReference>
<evidence type="ECO:0000313" key="2">
    <source>
        <dbReference type="Proteomes" id="UP000273119"/>
    </source>
</evidence>
<sequence>MQGVSDPALPQTPAPLILLGGASGSGKSYLAARYGSPHLSLDDFYREASEDKTAPLPRTSYGQIDWDHPGTWNQDASVAGIRQLLETGETSVPNYSIADSAYFGRRRLRWDGNAGGGVAAPIVAEGIFAAEALRALRAAGVAVDAYYVDHPRVITALARFARDVREHRKPLPFLLQRGVALLRADPEVRRRHLEAGFVPLSKRRLKRALAAANSTR</sequence>
<dbReference type="Proteomes" id="UP000273119">
    <property type="component" value="Unassembled WGS sequence"/>
</dbReference>
<accession>A0A496PH34</accession>
<dbReference type="EMBL" id="QQXL01000007">
    <property type="protein sequence ID" value="RKW69793.1"/>
    <property type="molecule type" value="Genomic_DNA"/>
</dbReference>
<comment type="caution">
    <text evidence="1">The sequence shown here is derived from an EMBL/GenBank/DDBJ whole genome shotgun (WGS) entry which is preliminary data.</text>
</comment>